<dbReference type="Proteomes" id="UP000019365">
    <property type="component" value="Unassembled WGS sequence"/>
</dbReference>
<reference evidence="2 3" key="1">
    <citation type="journal article" date="2014" name="PLoS ONE">
        <title>Rumen cellulosomics: divergent fiber-degrading strategies revealed by comparative genome-wide analysis of six ruminococcal strains.</title>
        <authorList>
            <person name="Dassa B."/>
            <person name="Borovok I."/>
            <person name="Ruimy-Israeli V."/>
            <person name="Lamed R."/>
            <person name="Flint H.J."/>
            <person name="Duncan S.H."/>
            <person name="Henrissat B."/>
            <person name="Coutinho P."/>
            <person name="Morrison M."/>
            <person name="Mosoni P."/>
            <person name="Yeoman C.J."/>
            <person name="White B.A."/>
            <person name="Bayer E.A."/>
        </authorList>
    </citation>
    <scope>NUCLEOTIDE SEQUENCE [LARGE SCALE GENOMIC DNA]</scope>
    <source>
        <strain evidence="2 3">007c</strain>
    </source>
</reference>
<dbReference type="PATRIC" id="fig|1341157.4.peg.3117"/>
<accession>W7UB92</accession>
<protein>
    <submittedName>
        <fullName evidence="2">Uncharacterized protein</fullName>
    </submittedName>
</protein>
<keyword evidence="1" id="KW-0472">Membrane</keyword>
<evidence type="ECO:0000256" key="1">
    <source>
        <dbReference type="SAM" id="Phobius"/>
    </source>
</evidence>
<proteinExistence type="predicted"/>
<keyword evidence="1" id="KW-0812">Transmembrane</keyword>
<dbReference type="OrthoDB" id="1863318at2"/>
<evidence type="ECO:0000313" key="2">
    <source>
        <dbReference type="EMBL" id="EWM52341.1"/>
    </source>
</evidence>
<sequence length="99" mass="10763">MKITKKRLSAALAAVFFVLVLFCSSVFIIKHTVHECTGEGCAVCMELSLCRSIMRSFDGGSCHKLTAAVVLLLLMIVIPAVKACFGRQTLVSMKVELLN</sequence>
<dbReference type="RefSeq" id="WP_037301403.1">
    <property type="nucleotide sequence ID" value="NZ_ATAX01000036.1"/>
</dbReference>
<gene>
    <name evidence="2" type="ORF">RF007C_13400</name>
</gene>
<dbReference type="EMBL" id="ATAX01000036">
    <property type="protein sequence ID" value="EWM52341.1"/>
    <property type="molecule type" value="Genomic_DNA"/>
</dbReference>
<dbReference type="AlphaFoldDB" id="W7UB92"/>
<keyword evidence="1" id="KW-1133">Transmembrane helix</keyword>
<organism evidence="2 3">
    <name type="scientific">Ruminococcus flavefaciens 007c</name>
    <dbReference type="NCBI Taxonomy" id="1341157"/>
    <lineage>
        <taxon>Bacteria</taxon>
        <taxon>Bacillati</taxon>
        <taxon>Bacillota</taxon>
        <taxon>Clostridia</taxon>
        <taxon>Eubacteriales</taxon>
        <taxon>Oscillospiraceae</taxon>
        <taxon>Ruminococcus</taxon>
    </lineage>
</organism>
<comment type="caution">
    <text evidence="2">The sequence shown here is derived from an EMBL/GenBank/DDBJ whole genome shotgun (WGS) entry which is preliminary data.</text>
</comment>
<evidence type="ECO:0000313" key="3">
    <source>
        <dbReference type="Proteomes" id="UP000019365"/>
    </source>
</evidence>
<name>W7UB92_RUMFL</name>
<keyword evidence="3" id="KW-1185">Reference proteome</keyword>
<feature type="transmembrane region" description="Helical" evidence="1">
    <location>
        <begin position="65"/>
        <end position="85"/>
    </location>
</feature>